<organism evidence="2 3">
    <name type="scientific">Microbulbifer yueqingensis</name>
    <dbReference type="NCBI Taxonomy" id="658219"/>
    <lineage>
        <taxon>Bacteria</taxon>
        <taxon>Pseudomonadati</taxon>
        <taxon>Pseudomonadota</taxon>
        <taxon>Gammaproteobacteria</taxon>
        <taxon>Cellvibrionales</taxon>
        <taxon>Microbulbiferaceae</taxon>
        <taxon>Microbulbifer</taxon>
    </lineage>
</organism>
<keyword evidence="1" id="KW-0812">Transmembrane</keyword>
<evidence type="ECO:0000313" key="2">
    <source>
        <dbReference type="EMBL" id="SDJ71365.1"/>
    </source>
</evidence>
<dbReference type="STRING" id="658219.SAMN05216212_0799"/>
<feature type="transmembrane region" description="Helical" evidence="1">
    <location>
        <begin position="117"/>
        <end position="135"/>
    </location>
</feature>
<feature type="transmembrane region" description="Helical" evidence="1">
    <location>
        <begin position="21"/>
        <end position="44"/>
    </location>
</feature>
<protein>
    <submittedName>
        <fullName evidence="2">Uncharacterized protein</fullName>
    </submittedName>
</protein>
<gene>
    <name evidence="2" type="ORF">SAMN05216212_0799</name>
</gene>
<proteinExistence type="predicted"/>
<dbReference type="AlphaFoldDB" id="A0A1G8W0W4"/>
<keyword evidence="1" id="KW-0472">Membrane</keyword>
<dbReference type="RefSeq" id="WP_091508530.1">
    <property type="nucleotide sequence ID" value="NZ_FNFH01000001.1"/>
</dbReference>
<dbReference type="EMBL" id="FNFH01000001">
    <property type="protein sequence ID" value="SDJ71365.1"/>
    <property type="molecule type" value="Genomic_DNA"/>
</dbReference>
<evidence type="ECO:0000313" key="3">
    <source>
        <dbReference type="Proteomes" id="UP000199305"/>
    </source>
</evidence>
<keyword evidence="1" id="KW-1133">Transmembrane helix</keyword>
<accession>A0A1G8W0W4</accession>
<dbReference type="OrthoDB" id="1551090at2"/>
<evidence type="ECO:0000256" key="1">
    <source>
        <dbReference type="SAM" id="Phobius"/>
    </source>
</evidence>
<keyword evidence="3" id="KW-1185">Reference proteome</keyword>
<feature type="transmembrane region" description="Helical" evidence="1">
    <location>
        <begin position="83"/>
        <end position="105"/>
    </location>
</feature>
<sequence length="140" mass="15133">MKNQESAAVSRCSALAHSTRQLALWTGGWLATTALMTFGARHLWAGSEAFSLLSILLNLAVGAGMILAVVRHLRAQDEMERKLFLDAAAVTLGAGLVAGTAWQFYGKLAFVSLEPQISHLIMLMGLTFLLSLVVGHRRLQ</sequence>
<name>A0A1G8W0W4_9GAMM</name>
<reference evidence="3" key="1">
    <citation type="submission" date="2016-10" db="EMBL/GenBank/DDBJ databases">
        <authorList>
            <person name="Varghese N."/>
            <person name="Submissions S."/>
        </authorList>
    </citation>
    <scope>NUCLEOTIDE SEQUENCE [LARGE SCALE GENOMIC DNA]</scope>
    <source>
        <strain evidence="3">CGMCC 1.10658</strain>
    </source>
</reference>
<dbReference type="Proteomes" id="UP000199305">
    <property type="component" value="Unassembled WGS sequence"/>
</dbReference>
<feature type="transmembrane region" description="Helical" evidence="1">
    <location>
        <begin position="50"/>
        <end position="71"/>
    </location>
</feature>